<sequence length="297" mass="34490">MNASFIQSTFSMKDMKQLIEQSYDIIYYYEIYPTEKHLYISPSVDKLLGEGTRHKLMTEHAYPYEAIHPDDLYIFKNKVSGNMDYSKPIIQRFRSLEGTYHFFEEYITPVYKKGQLIAIQGILRNIDDKVRLENEITYQLSHDVLTDLYNRHFFEQQIQRLNEQENHAVTLILCDLDRLKHVNDSFGHQAGDNFIITAANVLQKTFHHHTVARIGGDEFAIIVEHLHVEDTDIVTILANLHKTIDEFNAGEQLPIPLSISVGLASTAQSIGHMHTLFTQADLQMYDEKRLKKQHLPV</sequence>
<dbReference type="Pfam" id="PF00990">
    <property type="entry name" value="GGDEF"/>
    <property type="match status" value="1"/>
</dbReference>
<dbReference type="InterPro" id="IPR043128">
    <property type="entry name" value="Rev_trsase/Diguanyl_cyclase"/>
</dbReference>
<dbReference type="PROSITE" id="PS50887">
    <property type="entry name" value="GGDEF"/>
    <property type="match status" value="1"/>
</dbReference>
<keyword evidence="3" id="KW-1185">Reference proteome</keyword>
<protein>
    <recommendedName>
        <fullName evidence="1">GGDEF domain-containing protein</fullName>
    </recommendedName>
</protein>
<dbReference type="Proteomes" id="UP000093199">
    <property type="component" value="Unassembled WGS sequence"/>
</dbReference>
<dbReference type="Gene3D" id="3.30.70.270">
    <property type="match status" value="1"/>
</dbReference>
<dbReference type="InterPro" id="IPR029787">
    <property type="entry name" value="Nucleotide_cyclase"/>
</dbReference>
<accession>A0A1C0Y5Q4</accession>
<evidence type="ECO:0000259" key="1">
    <source>
        <dbReference type="PROSITE" id="PS50887"/>
    </source>
</evidence>
<dbReference type="SMART" id="SM00267">
    <property type="entry name" value="GGDEF"/>
    <property type="match status" value="1"/>
</dbReference>
<feature type="domain" description="GGDEF" evidence="1">
    <location>
        <begin position="167"/>
        <end position="297"/>
    </location>
</feature>
<dbReference type="EMBL" id="MASJ01000041">
    <property type="protein sequence ID" value="OCS82502.1"/>
    <property type="molecule type" value="Genomic_DNA"/>
</dbReference>
<proteinExistence type="predicted"/>
<reference evidence="2 3" key="1">
    <citation type="submission" date="2016-07" db="EMBL/GenBank/DDBJ databases">
        <title>Caryophanon tenue genome sequencing.</title>
        <authorList>
            <person name="Verma A."/>
            <person name="Pal Y."/>
            <person name="Krishnamurthi S."/>
        </authorList>
    </citation>
    <scope>NUCLEOTIDE SEQUENCE [LARGE SCALE GENOMIC DNA]</scope>
    <source>
        <strain evidence="2 3">DSM 14152</strain>
    </source>
</reference>
<dbReference type="STRING" id="33978.A6M13_07345"/>
<evidence type="ECO:0000313" key="2">
    <source>
        <dbReference type="EMBL" id="OCS82502.1"/>
    </source>
</evidence>
<dbReference type="PANTHER" id="PTHR44757">
    <property type="entry name" value="DIGUANYLATE CYCLASE DGCP"/>
    <property type="match status" value="1"/>
</dbReference>
<evidence type="ECO:0000313" key="3">
    <source>
        <dbReference type="Proteomes" id="UP000093199"/>
    </source>
</evidence>
<dbReference type="Gene3D" id="3.30.450.20">
    <property type="entry name" value="PAS domain"/>
    <property type="match status" value="1"/>
</dbReference>
<comment type="caution">
    <text evidence="2">The sequence shown here is derived from an EMBL/GenBank/DDBJ whole genome shotgun (WGS) entry which is preliminary data.</text>
</comment>
<dbReference type="InterPro" id="IPR052155">
    <property type="entry name" value="Biofilm_reg_signaling"/>
</dbReference>
<dbReference type="CDD" id="cd01949">
    <property type="entry name" value="GGDEF"/>
    <property type="match status" value="1"/>
</dbReference>
<dbReference type="PANTHER" id="PTHR44757:SF2">
    <property type="entry name" value="BIOFILM ARCHITECTURE MAINTENANCE PROTEIN MBAA"/>
    <property type="match status" value="1"/>
</dbReference>
<dbReference type="InterPro" id="IPR000160">
    <property type="entry name" value="GGDEF_dom"/>
</dbReference>
<dbReference type="AlphaFoldDB" id="A0A1C0Y5Q4"/>
<organism evidence="2 3">
    <name type="scientific">Caryophanon tenue</name>
    <dbReference type="NCBI Taxonomy" id="33978"/>
    <lineage>
        <taxon>Bacteria</taxon>
        <taxon>Bacillati</taxon>
        <taxon>Bacillota</taxon>
        <taxon>Bacilli</taxon>
        <taxon>Bacillales</taxon>
        <taxon>Caryophanaceae</taxon>
        <taxon>Caryophanon</taxon>
    </lineage>
</organism>
<dbReference type="NCBIfam" id="TIGR00254">
    <property type="entry name" value="GGDEF"/>
    <property type="match status" value="1"/>
</dbReference>
<name>A0A1C0Y5Q4_9BACL</name>
<dbReference type="SUPFAM" id="SSF55073">
    <property type="entry name" value="Nucleotide cyclase"/>
    <property type="match status" value="1"/>
</dbReference>
<gene>
    <name evidence="2" type="ORF">A6M13_07345</name>
</gene>